<keyword evidence="1" id="KW-0472">Membrane</keyword>
<protein>
    <recommendedName>
        <fullName evidence="4">DUF2723 domain-containing protein</fullName>
    </recommendedName>
</protein>
<evidence type="ECO:0000256" key="1">
    <source>
        <dbReference type="SAM" id="Phobius"/>
    </source>
</evidence>
<feature type="transmembrane region" description="Helical" evidence="1">
    <location>
        <begin position="177"/>
        <end position="207"/>
    </location>
</feature>
<feature type="transmembrane region" description="Helical" evidence="1">
    <location>
        <begin position="288"/>
        <end position="309"/>
    </location>
</feature>
<dbReference type="STRING" id="1317125.SAMN05444128_2616"/>
<feature type="transmembrane region" description="Helical" evidence="1">
    <location>
        <begin position="566"/>
        <end position="584"/>
    </location>
</feature>
<keyword evidence="1" id="KW-1133">Transmembrane helix</keyword>
<gene>
    <name evidence="2" type="ORF">SAMN05444128_2616</name>
</gene>
<dbReference type="InterPro" id="IPR021280">
    <property type="entry name" value="TMEM260-like"/>
</dbReference>
<dbReference type="InterPro" id="IPR052724">
    <property type="entry name" value="GT117_domain-containing"/>
</dbReference>
<evidence type="ECO:0000313" key="3">
    <source>
        <dbReference type="Proteomes" id="UP000187181"/>
    </source>
</evidence>
<dbReference type="Pfam" id="PF11028">
    <property type="entry name" value="TMEM260-like"/>
    <property type="match status" value="1"/>
</dbReference>
<evidence type="ECO:0008006" key="4">
    <source>
        <dbReference type="Google" id="ProtNLM"/>
    </source>
</evidence>
<dbReference type="PANTHER" id="PTHR16214">
    <property type="entry name" value="TRANSMEMBRANE PROTEIN 260"/>
    <property type="match status" value="1"/>
</dbReference>
<feature type="transmembrane region" description="Helical" evidence="1">
    <location>
        <begin position="76"/>
        <end position="97"/>
    </location>
</feature>
<feature type="transmembrane region" description="Helical" evidence="1">
    <location>
        <begin position="219"/>
        <end position="237"/>
    </location>
</feature>
<dbReference type="AlphaFoldDB" id="A0A1R3XJ32"/>
<dbReference type="PANTHER" id="PTHR16214:SF3">
    <property type="entry name" value="TRANSMEMBRANE PROTEIN 260"/>
    <property type="match status" value="1"/>
</dbReference>
<proteinExistence type="predicted"/>
<feature type="transmembrane region" description="Helical" evidence="1">
    <location>
        <begin position="257"/>
        <end position="276"/>
    </location>
</feature>
<evidence type="ECO:0000313" key="2">
    <source>
        <dbReference type="EMBL" id="SIT91542.1"/>
    </source>
</evidence>
<dbReference type="OrthoDB" id="9807602at2"/>
<accession>A0A1R3XJ32</accession>
<feature type="transmembrane region" description="Helical" evidence="1">
    <location>
        <begin position="476"/>
        <end position="493"/>
    </location>
</feature>
<keyword evidence="1" id="KW-0812">Transmembrane</keyword>
<dbReference type="EMBL" id="FTPP01000002">
    <property type="protein sequence ID" value="SIT91542.1"/>
    <property type="molecule type" value="Genomic_DNA"/>
</dbReference>
<dbReference type="Proteomes" id="UP000187181">
    <property type="component" value="Unassembled WGS sequence"/>
</dbReference>
<feature type="transmembrane region" description="Helical" evidence="1">
    <location>
        <begin position="530"/>
        <end position="554"/>
    </location>
</feature>
<feature type="transmembrane region" description="Helical" evidence="1">
    <location>
        <begin position="7"/>
        <end position="26"/>
    </location>
</feature>
<name>A0A1R3XJ32_9BACT</name>
<reference evidence="3" key="1">
    <citation type="submission" date="2017-01" db="EMBL/GenBank/DDBJ databases">
        <authorList>
            <person name="Varghese N."/>
            <person name="Submissions S."/>
        </authorList>
    </citation>
    <scope>NUCLEOTIDE SEQUENCE [LARGE SCALE GENOMIC DNA]</scope>
    <source>
        <strain evidence="3">LP100</strain>
    </source>
</reference>
<sequence>MTDYRKINNLVGWLVFLIATAVYVLTLEPTASFWDAGEFIACSYKLLVPHPPGAPFYLLVGRMFSMFASDPTQVAWWVNFLSALCSSFTVLFLFWSITILSRRLLVKEEGVAPTKGQTVLIMGAGAVGALAYTFTDSAWFSAVEAEVYAMSSFFTAIVFWAMLRWESKVGESLSDKWLILIAYLIGLSIGAHLLNLVAIPALAFIYYFRLYKPSWKGGLIAFLISAVIVMAILWGIIPGLPSLAGNVEVFFVNSLGMPFGSGIIFFVILLVAAIIYGIRYSIKHNIRVLNTAILCFSFILIGYSSYMIIPIRSSYNPTIDENAPDDILSFVSYLKREQYGDRPLLYGPQYNAQPVAQEEGAPRYVKGKDKYVMAGRKLETIYDSKDKTILPRIYSDNPQHLQEYKKWVDLRDGQAPTFGQNLSFLFRYQLGHMYWRYFLWNFVGRESDVQQSGVLWFGKPTDGVPDRVVNSKARNTFYLLPLVFGIIGLIYQIRKNERDAFVVGLLFFFTGIAIALYLNQPPIEPRERDYTFAGSFYAFSIWIGLGVLGIAELLNRGLRNVSTSGAIATVIGLAVPGILAAEGWDDHDRSNRYHSVDSAKNLLDSVAPNGILFTNGDNDTFPLWYAQEVEGYRTDVRVAVLSYLNTDWYIDQMKRQAYKSEPWPLTLENENYRQGTNDYLPYVERQQVAAGIDLKQFVSLVRQNHPALQVQAGSGTTLLSFPTKNFFLDVDQSKVAQEGFVAKDFQDQITDRMQWTINKGLLEKKHLIILDLLATNEWDRPVYFSTTVNSADFMGLSEYFQLEGLAYRVVPVKVSSEEAPGFLNKELMYKNMMNFSFRNFNDPSIFYDENYFRFAANARDKFGKLAAEYLMSGDNARAKEIVDHCFEQLPPSTVPYDYYTPQFISLFADLGEEERAKSLWEDMAKSSRESVEYYLAKGALFDMEIQTNLFIMQQLIGEAQAIGEEQKAKELQDVFVQYLQRMRR</sequence>
<organism evidence="2 3">
    <name type="scientific">Pontibacter indicus</name>
    <dbReference type="NCBI Taxonomy" id="1317125"/>
    <lineage>
        <taxon>Bacteria</taxon>
        <taxon>Pseudomonadati</taxon>
        <taxon>Bacteroidota</taxon>
        <taxon>Cytophagia</taxon>
        <taxon>Cytophagales</taxon>
        <taxon>Hymenobacteraceae</taxon>
        <taxon>Pontibacter</taxon>
    </lineage>
</organism>
<feature type="transmembrane region" description="Helical" evidence="1">
    <location>
        <begin position="147"/>
        <end position="165"/>
    </location>
</feature>
<feature type="transmembrane region" description="Helical" evidence="1">
    <location>
        <begin position="500"/>
        <end position="518"/>
    </location>
</feature>
<keyword evidence="3" id="KW-1185">Reference proteome</keyword>
<dbReference type="RefSeq" id="WP_076669433.1">
    <property type="nucleotide sequence ID" value="NZ_FTPP01000002.1"/>
</dbReference>